<keyword evidence="6" id="KW-0472">Membrane</keyword>
<dbReference type="AlphaFoldDB" id="A0AAU9CQL7"/>
<name>A0AAU9CQL7_9BACT</name>
<dbReference type="SUPFAM" id="SSF56954">
    <property type="entry name" value="Outer membrane efflux proteins (OEP)"/>
    <property type="match status" value="1"/>
</dbReference>
<dbReference type="Proteomes" id="UP001348817">
    <property type="component" value="Plasmid pFA5"/>
</dbReference>
<evidence type="ECO:0000256" key="2">
    <source>
        <dbReference type="ARBA" id="ARBA00007613"/>
    </source>
</evidence>
<evidence type="ECO:0000256" key="4">
    <source>
        <dbReference type="ARBA" id="ARBA00022452"/>
    </source>
</evidence>
<dbReference type="RefSeq" id="WP_338395819.1">
    <property type="nucleotide sequence ID" value="NZ_AP025319.1"/>
</dbReference>
<reference evidence="10 11" key="1">
    <citation type="submission" date="2021-12" db="EMBL/GenBank/DDBJ databases">
        <title>Genome sequencing of bacteria with rrn-lacking chromosome and rrn-plasmid.</title>
        <authorList>
            <person name="Anda M."/>
            <person name="Iwasaki W."/>
        </authorList>
    </citation>
    <scope>NUCLEOTIDE SEQUENCE [LARGE SCALE GENOMIC DNA]</scope>
    <source>
        <strain evidence="10 11">DSM 100852</strain>
        <plasmid evidence="10 11">pFA5</plasmid>
    </source>
</reference>
<keyword evidence="10" id="KW-0614">Plasmid</keyword>
<evidence type="ECO:0000256" key="7">
    <source>
        <dbReference type="ARBA" id="ARBA00023237"/>
    </source>
</evidence>
<keyword evidence="4" id="KW-1134">Transmembrane beta strand</keyword>
<keyword evidence="8" id="KW-0175">Coiled coil</keyword>
<geneLocation type="plasmid" evidence="10 11">
    <name>pFA5</name>
</geneLocation>
<feature type="chain" id="PRO_5043493685" evidence="9">
    <location>
        <begin position="24"/>
        <end position="431"/>
    </location>
</feature>
<feature type="coiled-coil region" evidence="8">
    <location>
        <begin position="340"/>
        <end position="374"/>
    </location>
</feature>
<dbReference type="GO" id="GO:1990281">
    <property type="term" value="C:efflux pump complex"/>
    <property type="evidence" value="ECO:0007669"/>
    <property type="project" value="TreeGrafter"/>
</dbReference>
<evidence type="ECO:0000256" key="9">
    <source>
        <dbReference type="SAM" id="SignalP"/>
    </source>
</evidence>
<keyword evidence="9" id="KW-0732">Signal</keyword>
<comment type="similarity">
    <text evidence="2">Belongs to the outer membrane factor (OMF) (TC 1.B.17) family.</text>
</comment>
<evidence type="ECO:0000313" key="10">
    <source>
        <dbReference type="EMBL" id="BDD12493.1"/>
    </source>
</evidence>
<comment type="subcellular location">
    <subcellularLocation>
        <location evidence="1">Cell outer membrane</location>
    </subcellularLocation>
</comment>
<dbReference type="PANTHER" id="PTHR30026">
    <property type="entry name" value="OUTER MEMBRANE PROTEIN TOLC"/>
    <property type="match status" value="1"/>
</dbReference>
<evidence type="ECO:0000256" key="6">
    <source>
        <dbReference type="ARBA" id="ARBA00023136"/>
    </source>
</evidence>
<keyword evidence="5" id="KW-0812">Transmembrane</keyword>
<keyword evidence="11" id="KW-1185">Reference proteome</keyword>
<gene>
    <name evidence="10" type="ORF">FUAX_49250</name>
</gene>
<dbReference type="PANTHER" id="PTHR30026:SF20">
    <property type="entry name" value="OUTER MEMBRANE PROTEIN TOLC"/>
    <property type="match status" value="1"/>
</dbReference>
<dbReference type="GO" id="GO:0015562">
    <property type="term" value="F:efflux transmembrane transporter activity"/>
    <property type="evidence" value="ECO:0007669"/>
    <property type="project" value="InterPro"/>
</dbReference>
<proteinExistence type="inferred from homology"/>
<keyword evidence="7" id="KW-0998">Cell outer membrane</keyword>
<dbReference type="GO" id="GO:0015288">
    <property type="term" value="F:porin activity"/>
    <property type="evidence" value="ECO:0007669"/>
    <property type="project" value="TreeGrafter"/>
</dbReference>
<dbReference type="Pfam" id="PF02321">
    <property type="entry name" value="OEP"/>
    <property type="match status" value="2"/>
</dbReference>
<dbReference type="KEGG" id="fax:FUAX_49250"/>
<accession>A0AAU9CQL7</accession>
<organism evidence="10 11">
    <name type="scientific">Fulvitalea axinellae</name>
    <dbReference type="NCBI Taxonomy" id="1182444"/>
    <lineage>
        <taxon>Bacteria</taxon>
        <taxon>Pseudomonadati</taxon>
        <taxon>Bacteroidota</taxon>
        <taxon>Cytophagia</taxon>
        <taxon>Cytophagales</taxon>
        <taxon>Persicobacteraceae</taxon>
        <taxon>Fulvitalea</taxon>
    </lineage>
</organism>
<feature type="coiled-coil region" evidence="8">
    <location>
        <begin position="34"/>
        <end position="63"/>
    </location>
</feature>
<sequence>MKRTIYILLPVLLCGLMVTQSRAQEHLSSKDCRVKVLQNNKDLKEAQLRIEEAEANMKLAKKAYLPEVAASATGLYAPDLELALSPEMVTDKFSVLATDVTMTQPIYAGGKIKAVNAQAEIGQQMADQSYGLTHADVLLKADQAYWNLAAATEAITLSEKYLDMLREMTEQMSDMYDLGLVPASEKLKVEVRKNQAELEVVRAKNGAEIAQTYLNQLLGNDLDTKIILTDTLSNTPQSIDTTDGINSALGNRNEIKLAENQIKLAEYDRKISRADYLPQVGVSAGYFYAYADKIGENIDPVSMLGGSVKIPVFHFGERKQKERLAKINKAKTENTYAQTCDYVTLEVKQLSLELEEYRQRINMSKKNVAQAAESLDETRQSFDAQLNTTADVLSAQAEWQKAKFDLIIALRDYELKKTEWQKAVGALRHAE</sequence>
<dbReference type="EMBL" id="AP025319">
    <property type="protein sequence ID" value="BDD12493.1"/>
    <property type="molecule type" value="Genomic_DNA"/>
</dbReference>
<feature type="signal peptide" evidence="9">
    <location>
        <begin position="1"/>
        <end position="23"/>
    </location>
</feature>
<dbReference type="GO" id="GO:0009279">
    <property type="term" value="C:cell outer membrane"/>
    <property type="evidence" value="ECO:0007669"/>
    <property type="project" value="UniProtKB-SubCell"/>
</dbReference>
<evidence type="ECO:0000313" key="11">
    <source>
        <dbReference type="Proteomes" id="UP001348817"/>
    </source>
</evidence>
<dbReference type="InterPro" id="IPR003423">
    <property type="entry name" value="OMP_efflux"/>
</dbReference>
<evidence type="ECO:0000256" key="8">
    <source>
        <dbReference type="SAM" id="Coils"/>
    </source>
</evidence>
<evidence type="ECO:0000256" key="1">
    <source>
        <dbReference type="ARBA" id="ARBA00004442"/>
    </source>
</evidence>
<keyword evidence="3" id="KW-0813">Transport</keyword>
<evidence type="ECO:0000256" key="5">
    <source>
        <dbReference type="ARBA" id="ARBA00022692"/>
    </source>
</evidence>
<protein>
    <submittedName>
        <fullName evidence="10">Membrane protein</fullName>
    </submittedName>
</protein>
<evidence type="ECO:0000256" key="3">
    <source>
        <dbReference type="ARBA" id="ARBA00022448"/>
    </source>
</evidence>
<dbReference type="InterPro" id="IPR051906">
    <property type="entry name" value="TolC-like"/>
</dbReference>
<dbReference type="Gene3D" id="1.20.1600.10">
    <property type="entry name" value="Outer membrane efflux proteins (OEP)"/>
    <property type="match status" value="1"/>
</dbReference>